<evidence type="ECO:0000256" key="3">
    <source>
        <dbReference type="ARBA" id="ARBA00022801"/>
    </source>
</evidence>
<keyword evidence="3 6" id="KW-0378">Hydrolase</keyword>
<dbReference type="EMBL" id="NWBP01000022">
    <property type="protein sequence ID" value="PCC82834.1"/>
    <property type="molecule type" value="Genomic_DNA"/>
</dbReference>
<reference evidence="6 7" key="1">
    <citation type="submission" date="2017-09" db="EMBL/GenBank/DDBJ databases">
        <title>Draft Genome Sequence of Corynebacterium accolens AH4003.</title>
        <authorList>
            <person name="Chen Y."/>
            <person name="Oosthuysen W.F."/>
            <person name="Kelley S."/>
            <person name="Horswill A."/>
        </authorList>
    </citation>
    <scope>NUCLEOTIDE SEQUENCE [LARGE SCALE GENOMIC DNA]</scope>
    <source>
        <strain evidence="6 7">AH4003</strain>
    </source>
</reference>
<organism evidence="6 7">
    <name type="scientific">Corynebacterium accolens</name>
    <dbReference type="NCBI Taxonomy" id="38284"/>
    <lineage>
        <taxon>Bacteria</taxon>
        <taxon>Bacillati</taxon>
        <taxon>Actinomycetota</taxon>
        <taxon>Actinomycetes</taxon>
        <taxon>Mycobacteriales</taxon>
        <taxon>Corynebacteriaceae</taxon>
        <taxon>Corynebacterium</taxon>
    </lineage>
</organism>
<dbReference type="SUPFAM" id="SSF56281">
    <property type="entry name" value="Metallo-hydrolase/oxidoreductase"/>
    <property type="match status" value="1"/>
</dbReference>
<dbReference type="CDD" id="cd06262">
    <property type="entry name" value="metallo-hydrolase-like_MBL-fold"/>
    <property type="match status" value="1"/>
</dbReference>
<keyword evidence="4" id="KW-0862">Zinc</keyword>
<dbReference type="GO" id="GO:0046872">
    <property type="term" value="F:metal ion binding"/>
    <property type="evidence" value="ECO:0007669"/>
    <property type="project" value="UniProtKB-KW"/>
</dbReference>
<proteinExistence type="predicted"/>
<dbReference type="Pfam" id="PF00753">
    <property type="entry name" value="Lactamase_B"/>
    <property type="match status" value="1"/>
</dbReference>
<dbReference type="Gene3D" id="3.60.15.10">
    <property type="entry name" value="Ribonuclease Z/Hydroxyacylglutathione hydrolase-like"/>
    <property type="match status" value="1"/>
</dbReference>
<dbReference type="Proteomes" id="UP000218690">
    <property type="component" value="Unassembled WGS sequence"/>
</dbReference>
<accession>A0A2A4AKA9</accession>
<dbReference type="PANTHER" id="PTHR46233:SF3">
    <property type="entry name" value="HYDROXYACYLGLUTATHIONE HYDROLASE GLOC"/>
    <property type="match status" value="1"/>
</dbReference>
<evidence type="ECO:0000256" key="1">
    <source>
        <dbReference type="ARBA" id="ARBA00001947"/>
    </source>
</evidence>
<keyword evidence="2" id="KW-0479">Metal-binding</keyword>
<dbReference type="AlphaFoldDB" id="A0A2A4AKA9"/>
<protein>
    <submittedName>
        <fullName evidence="6">MBL fold metallo-hydrolase</fullName>
    </submittedName>
</protein>
<evidence type="ECO:0000313" key="7">
    <source>
        <dbReference type="Proteomes" id="UP000218690"/>
    </source>
</evidence>
<dbReference type="InterPro" id="IPR036866">
    <property type="entry name" value="RibonucZ/Hydroxyglut_hydro"/>
</dbReference>
<feature type="domain" description="Metallo-beta-lactamase" evidence="5">
    <location>
        <begin position="14"/>
        <end position="194"/>
    </location>
</feature>
<evidence type="ECO:0000256" key="2">
    <source>
        <dbReference type="ARBA" id="ARBA00022723"/>
    </source>
</evidence>
<evidence type="ECO:0000259" key="5">
    <source>
        <dbReference type="SMART" id="SM00849"/>
    </source>
</evidence>
<dbReference type="InterPro" id="IPR001279">
    <property type="entry name" value="Metallo-B-lactamas"/>
</dbReference>
<dbReference type="PANTHER" id="PTHR46233">
    <property type="entry name" value="HYDROXYACYLGLUTATHIONE HYDROLASE GLOC"/>
    <property type="match status" value="1"/>
</dbReference>
<gene>
    <name evidence="6" type="ORF">COM45_06585</name>
</gene>
<evidence type="ECO:0000256" key="4">
    <source>
        <dbReference type="ARBA" id="ARBA00022833"/>
    </source>
</evidence>
<comment type="caution">
    <text evidence="6">The sequence shown here is derived from an EMBL/GenBank/DDBJ whole genome shotgun (WGS) entry which is preliminary data.</text>
</comment>
<sequence length="217" mass="23333">MTLSVLGFAAGPYKTNTYVVANGSRAFVVDPGMHAMQRVLDLGKEHGLNFEAIVLTHGHLDHTREAGDLAKQLNLPVYIHPKDAFMLVDGSGVSTESQLLFDAANMLAIDDLRELHGGKTLELIGYEFRIEHAPGHSPGSVLIIAEEFVLAGDVLFKGSIGRTDLEHSDPSAMQLSLAGPVWRLDDKLAVLPGHGATTTMGAERATNPFLATLRDVL</sequence>
<dbReference type="GO" id="GO:0016787">
    <property type="term" value="F:hydrolase activity"/>
    <property type="evidence" value="ECO:0007669"/>
    <property type="project" value="UniProtKB-KW"/>
</dbReference>
<dbReference type="SMART" id="SM00849">
    <property type="entry name" value="Lactamase_B"/>
    <property type="match status" value="1"/>
</dbReference>
<name>A0A2A4AKA9_9CORY</name>
<evidence type="ECO:0000313" key="6">
    <source>
        <dbReference type="EMBL" id="PCC82834.1"/>
    </source>
</evidence>
<dbReference type="InterPro" id="IPR051453">
    <property type="entry name" value="MBL_Glyoxalase_II"/>
</dbReference>
<comment type="cofactor">
    <cofactor evidence="1">
        <name>Zn(2+)</name>
        <dbReference type="ChEBI" id="CHEBI:29105"/>
    </cofactor>
</comment>